<dbReference type="Gene3D" id="3.30.70.1230">
    <property type="entry name" value="Nucleotide cyclase"/>
    <property type="match status" value="1"/>
</dbReference>
<dbReference type="InterPro" id="IPR029787">
    <property type="entry name" value="Nucleotide_cyclase"/>
</dbReference>
<accession>A0ABY5Z013</accession>
<name>A0ABY5Z013_9ACTN</name>
<dbReference type="SUPFAM" id="SSF55073">
    <property type="entry name" value="Nucleotide cyclase"/>
    <property type="match status" value="1"/>
</dbReference>
<organism evidence="1 2">
    <name type="scientific">Dactylosporangium roseum</name>
    <dbReference type="NCBI Taxonomy" id="47989"/>
    <lineage>
        <taxon>Bacteria</taxon>
        <taxon>Bacillati</taxon>
        <taxon>Actinomycetota</taxon>
        <taxon>Actinomycetes</taxon>
        <taxon>Micromonosporales</taxon>
        <taxon>Micromonosporaceae</taxon>
        <taxon>Dactylosporangium</taxon>
    </lineage>
</organism>
<reference evidence="1" key="1">
    <citation type="submission" date="2021-04" db="EMBL/GenBank/DDBJ databases">
        <title>Biosynthetic gene clusters of Dactylosporangioum roseum.</title>
        <authorList>
            <person name="Hartkoorn R.C."/>
            <person name="Beaudoing E."/>
            <person name="Hot D."/>
            <person name="Moureu S."/>
        </authorList>
    </citation>
    <scope>NUCLEOTIDE SEQUENCE</scope>
    <source>
        <strain evidence="1">NRRL B-16295</strain>
    </source>
</reference>
<proteinExistence type="predicted"/>
<dbReference type="RefSeq" id="WP_260724700.1">
    <property type="nucleotide sequence ID" value="NZ_BAAABS010000061.1"/>
</dbReference>
<dbReference type="Proteomes" id="UP001058271">
    <property type="component" value="Chromosome"/>
</dbReference>
<sequence>MTQDPAVVPPDPAPAAVLAIGGSADADDVAAHLVGGRLVPARDGRRPLLVYTAPDAAVRDVTRYLRARALTFVRFGLHVGDLPHDAERLAGPVVDIALRLADRAAPRELWVSAAVRHLTAGSPVALEPVDDLTYRVRLA</sequence>
<evidence type="ECO:0000313" key="1">
    <source>
        <dbReference type="EMBL" id="UWZ35361.1"/>
    </source>
</evidence>
<gene>
    <name evidence="1" type="ORF">Drose_30135</name>
</gene>
<dbReference type="EMBL" id="CP073721">
    <property type="protein sequence ID" value="UWZ35361.1"/>
    <property type="molecule type" value="Genomic_DNA"/>
</dbReference>
<keyword evidence="2" id="KW-1185">Reference proteome</keyword>
<protein>
    <submittedName>
        <fullName evidence="1">Uncharacterized protein</fullName>
    </submittedName>
</protein>
<evidence type="ECO:0000313" key="2">
    <source>
        <dbReference type="Proteomes" id="UP001058271"/>
    </source>
</evidence>